<evidence type="ECO:0000313" key="2">
    <source>
        <dbReference type="Proteomes" id="UP000305674"/>
    </source>
</evidence>
<comment type="caution">
    <text evidence="1">The sequence shown here is derived from an EMBL/GenBank/DDBJ whole genome shotgun (WGS) entry which is preliminary data.</text>
</comment>
<name>A0A4V5NVG2_9GAMM</name>
<dbReference type="EMBL" id="SWCI01000002">
    <property type="protein sequence ID" value="TKB50333.1"/>
    <property type="molecule type" value="Genomic_DNA"/>
</dbReference>
<dbReference type="Proteomes" id="UP000305674">
    <property type="component" value="Unassembled WGS sequence"/>
</dbReference>
<dbReference type="AlphaFoldDB" id="A0A4V5NVG2"/>
<keyword evidence="2" id="KW-1185">Reference proteome</keyword>
<accession>A0A4V5NVG2</accession>
<gene>
    <name evidence="1" type="ORF">FCL40_04030</name>
</gene>
<dbReference type="RefSeq" id="WP_136851618.1">
    <property type="nucleotide sequence ID" value="NZ_SWCI01000002.1"/>
</dbReference>
<dbReference type="OrthoDB" id="9840381at2"/>
<protein>
    <submittedName>
        <fullName evidence="1">Uncharacterized protein</fullName>
    </submittedName>
</protein>
<evidence type="ECO:0000313" key="1">
    <source>
        <dbReference type="EMBL" id="TKB50333.1"/>
    </source>
</evidence>
<sequence>MPSSFGRWLQAVLAIFALAAGLYALVFFQQEREAPPQWCNDQGCLSVEWAEVADRIVDNDLYLQAAEPDHLLTLFLMDLGSLQHQRGAVFQFLMLTLDKDRRFAAIASAMVISRHDSHLSLEQVGRLRREAVAFWRGYPGDGFWLSMLTGVAPRENWTPAQHASWARLHQNPGE</sequence>
<organism evidence="1 2">
    <name type="scientific">Ferrimonas sediminicola</name>
    <dbReference type="NCBI Taxonomy" id="2569538"/>
    <lineage>
        <taxon>Bacteria</taxon>
        <taxon>Pseudomonadati</taxon>
        <taxon>Pseudomonadota</taxon>
        <taxon>Gammaproteobacteria</taxon>
        <taxon>Alteromonadales</taxon>
        <taxon>Ferrimonadaceae</taxon>
        <taxon>Ferrimonas</taxon>
    </lineage>
</organism>
<reference evidence="1 2" key="1">
    <citation type="submission" date="2019-04" db="EMBL/GenBank/DDBJ databases">
        <authorList>
            <person name="Hwang J.C."/>
        </authorList>
    </citation>
    <scope>NUCLEOTIDE SEQUENCE [LARGE SCALE GENOMIC DNA]</scope>
    <source>
        <strain evidence="1 2">IMCC35001</strain>
    </source>
</reference>
<proteinExistence type="predicted"/>